<dbReference type="PANTHER" id="PTHR33525">
    <property type="match status" value="1"/>
</dbReference>
<evidence type="ECO:0000259" key="1">
    <source>
        <dbReference type="PROSITE" id="PS51833"/>
    </source>
</evidence>
<organism evidence="2 3">
    <name type="scientific">Campylobacter majalis</name>
    <dbReference type="NCBI Taxonomy" id="2790656"/>
    <lineage>
        <taxon>Bacteria</taxon>
        <taxon>Pseudomonadati</taxon>
        <taxon>Campylobacterota</taxon>
        <taxon>Epsilonproteobacteria</taxon>
        <taxon>Campylobacterales</taxon>
        <taxon>Campylobacteraceae</taxon>
        <taxon>Campylobacter</taxon>
    </lineage>
</organism>
<evidence type="ECO:0000313" key="3">
    <source>
        <dbReference type="Proteomes" id="UP000789803"/>
    </source>
</evidence>
<proteinExistence type="predicted"/>
<dbReference type="EMBL" id="CAJHOF010000005">
    <property type="protein sequence ID" value="CAD7287898.1"/>
    <property type="molecule type" value="Genomic_DNA"/>
</dbReference>
<keyword evidence="3" id="KW-1185">Reference proteome</keyword>
<dbReference type="InterPro" id="IPR013976">
    <property type="entry name" value="HDOD"/>
</dbReference>
<accession>A0ABM8Q535</accession>
<dbReference type="InterPro" id="IPR052340">
    <property type="entry name" value="RNase_Y/CdgJ"/>
</dbReference>
<protein>
    <recommendedName>
        <fullName evidence="1">HDOD domain-containing protein</fullName>
    </recommendedName>
</protein>
<reference evidence="2 3" key="1">
    <citation type="submission" date="2020-11" db="EMBL/GenBank/DDBJ databases">
        <authorList>
            <person name="Peeters C."/>
        </authorList>
    </citation>
    <scope>NUCLEOTIDE SEQUENCE [LARGE SCALE GENOMIC DNA]</scope>
    <source>
        <strain evidence="2 3">LMG 7974</strain>
    </source>
</reference>
<dbReference type="Pfam" id="PF08668">
    <property type="entry name" value="HDOD"/>
    <property type="match status" value="1"/>
</dbReference>
<comment type="caution">
    <text evidence="2">The sequence shown here is derived from an EMBL/GenBank/DDBJ whole genome shotgun (WGS) entry which is preliminary data.</text>
</comment>
<dbReference type="SUPFAM" id="SSF109604">
    <property type="entry name" value="HD-domain/PDEase-like"/>
    <property type="match status" value="1"/>
</dbReference>
<sequence length="261" mass="29278">MQTQLKNSIKTLPPLPETYHKIQQVSDDSGLDEIAKIIENDPLIAVDFLKMANSPLYGFKRQIKTILQAVSLFGKTMSRSLVISSSIKSALKIDLGPYGINTEKFAEISSLQAAFAKEWFKLENQSKSDDLFIVALLQDTGKILIANELVKINKGEMFEADLAKLDIDEVEIKYMGITSPAISAEIFEHWEFEPSISQNIMDSTLQTQSNEIANALKVIREIINIKECFSQKGIQNALNLAKIFGFSQTNLLNTIKTMQER</sequence>
<dbReference type="RefSeq" id="WP_229932572.1">
    <property type="nucleotide sequence ID" value="NZ_CAJHOF010000005.1"/>
</dbReference>
<dbReference type="PANTHER" id="PTHR33525:SF3">
    <property type="entry name" value="RIBONUCLEASE Y"/>
    <property type="match status" value="1"/>
</dbReference>
<gene>
    <name evidence="2" type="ORF">LMG7974_00766</name>
</gene>
<feature type="domain" description="HDOD" evidence="1">
    <location>
        <begin position="12"/>
        <end position="206"/>
    </location>
</feature>
<dbReference type="Proteomes" id="UP000789803">
    <property type="component" value="Unassembled WGS sequence"/>
</dbReference>
<name>A0ABM8Q535_9BACT</name>
<evidence type="ECO:0000313" key="2">
    <source>
        <dbReference type="EMBL" id="CAD7287898.1"/>
    </source>
</evidence>
<dbReference type="Gene3D" id="1.10.3210.10">
    <property type="entry name" value="Hypothetical protein af1432"/>
    <property type="match status" value="1"/>
</dbReference>
<dbReference type="PROSITE" id="PS51833">
    <property type="entry name" value="HDOD"/>
    <property type="match status" value="1"/>
</dbReference>